<organism evidence="5 6">
    <name type="scientific">Rosistilla ulvae</name>
    <dbReference type="NCBI Taxonomy" id="1930277"/>
    <lineage>
        <taxon>Bacteria</taxon>
        <taxon>Pseudomonadati</taxon>
        <taxon>Planctomycetota</taxon>
        <taxon>Planctomycetia</taxon>
        <taxon>Pirellulales</taxon>
        <taxon>Pirellulaceae</taxon>
        <taxon>Rosistilla</taxon>
    </lineage>
</organism>
<keyword evidence="6" id="KW-1185">Reference proteome</keyword>
<dbReference type="Gene3D" id="2.130.10.10">
    <property type="entry name" value="YVTN repeat-like/Quinoprotein amine dehydrogenase"/>
    <property type="match status" value="2"/>
</dbReference>
<dbReference type="AlphaFoldDB" id="A0A517M3L5"/>
<keyword evidence="1 3" id="KW-0853">WD repeat</keyword>
<reference evidence="5 6" key="1">
    <citation type="submission" date="2019-02" db="EMBL/GenBank/DDBJ databases">
        <title>Deep-cultivation of Planctomycetes and their phenomic and genomic characterization uncovers novel biology.</title>
        <authorList>
            <person name="Wiegand S."/>
            <person name="Jogler M."/>
            <person name="Boedeker C."/>
            <person name="Pinto D."/>
            <person name="Vollmers J."/>
            <person name="Rivas-Marin E."/>
            <person name="Kohn T."/>
            <person name="Peeters S.H."/>
            <person name="Heuer A."/>
            <person name="Rast P."/>
            <person name="Oberbeckmann S."/>
            <person name="Bunk B."/>
            <person name="Jeske O."/>
            <person name="Meyerdierks A."/>
            <person name="Storesund J.E."/>
            <person name="Kallscheuer N."/>
            <person name="Luecker S."/>
            <person name="Lage O.M."/>
            <person name="Pohl T."/>
            <person name="Merkel B.J."/>
            <person name="Hornburger P."/>
            <person name="Mueller R.-W."/>
            <person name="Bruemmer F."/>
            <person name="Labrenz M."/>
            <person name="Spormann A.M."/>
            <person name="Op den Camp H."/>
            <person name="Overmann J."/>
            <person name="Amann R."/>
            <person name="Jetten M.S.M."/>
            <person name="Mascher T."/>
            <person name="Medema M.H."/>
            <person name="Devos D.P."/>
            <person name="Kaster A.-K."/>
            <person name="Ovreas L."/>
            <person name="Rohde M."/>
            <person name="Galperin M.Y."/>
            <person name="Jogler C."/>
        </authorList>
    </citation>
    <scope>NUCLEOTIDE SEQUENCE [LARGE SCALE GENOMIC DNA]</scope>
    <source>
        <strain evidence="5 6">EC9</strain>
    </source>
</reference>
<dbReference type="RefSeq" id="WP_218934220.1">
    <property type="nucleotide sequence ID" value="NZ_CP036261.1"/>
</dbReference>
<dbReference type="PROSITE" id="PS50082">
    <property type="entry name" value="WD_REPEATS_2"/>
    <property type="match status" value="2"/>
</dbReference>
<evidence type="ECO:0000313" key="5">
    <source>
        <dbReference type="EMBL" id="QDS89463.1"/>
    </source>
</evidence>
<dbReference type="SUPFAM" id="SSF50978">
    <property type="entry name" value="WD40 repeat-like"/>
    <property type="match status" value="1"/>
</dbReference>
<dbReference type="InterPro" id="IPR036322">
    <property type="entry name" value="WD40_repeat_dom_sf"/>
</dbReference>
<feature type="signal peptide" evidence="4">
    <location>
        <begin position="1"/>
        <end position="24"/>
    </location>
</feature>
<evidence type="ECO:0000256" key="3">
    <source>
        <dbReference type="PROSITE-ProRule" id="PRU00221"/>
    </source>
</evidence>
<dbReference type="SMART" id="SM00320">
    <property type="entry name" value="WD40"/>
    <property type="match status" value="7"/>
</dbReference>
<keyword evidence="4" id="KW-0732">Signal</keyword>
<feature type="repeat" description="WD" evidence="3">
    <location>
        <begin position="291"/>
        <end position="330"/>
    </location>
</feature>
<keyword evidence="2" id="KW-0677">Repeat</keyword>
<dbReference type="Proteomes" id="UP000319557">
    <property type="component" value="Chromosome"/>
</dbReference>
<feature type="chain" id="PRO_5021793716" evidence="4">
    <location>
        <begin position="25"/>
        <end position="350"/>
    </location>
</feature>
<dbReference type="InterPro" id="IPR050505">
    <property type="entry name" value="WDR55/POC1"/>
</dbReference>
<dbReference type="PROSITE" id="PS50294">
    <property type="entry name" value="WD_REPEATS_REGION"/>
    <property type="match status" value="2"/>
</dbReference>
<dbReference type="PANTHER" id="PTHR44019">
    <property type="entry name" value="WD REPEAT-CONTAINING PROTEIN 55"/>
    <property type="match status" value="1"/>
</dbReference>
<proteinExistence type="predicted"/>
<evidence type="ECO:0000313" key="6">
    <source>
        <dbReference type="Proteomes" id="UP000319557"/>
    </source>
</evidence>
<gene>
    <name evidence="5" type="ORF">EC9_36630</name>
</gene>
<evidence type="ECO:0000256" key="1">
    <source>
        <dbReference type="ARBA" id="ARBA00022574"/>
    </source>
</evidence>
<dbReference type="PANTHER" id="PTHR44019:SF8">
    <property type="entry name" value="POC1 CENTRIOLAR PROTEIN HOMOLOG"/>
    <property type="match status" value="1"/>
</dbReference>
<protein>
    <submittedName>
        <fullName evidence="5">WD domain, G-beta repeat</fullName>
    </submittedName>
</protein>
<name>A0A517M3L5_9BACT</name>
<dbReference type="KEGG" id="ruv:EC9_36630"/>
<evidence type="ECO:0000256" key="2">
    <source>
        <dbReference type="ARBA" id="ARBA00022737"/>
    </source>
</evidence>
<dbReference type="InterPro" id="IPR015943">
    <property type="entry name" value="WD40/YVTN_repeat-like_dom_sf"/>
</dbReference>
<evidence type="ECO:0000256" key="4">
    <source>
        <dbReference type="SAM" id="SignalP"/>
    </source>
</evidence>
<feature type="repeat" description="WD" evidence="3">
    <location>
        <begin position="83"/>
        <end position="115"/>
    </location>
</feature>
<sequence length="350" mass="37690" precursor="true">MLHRFALVLLSLAIACSELPYCHAIETIPNNLSIRLQPVAGRDYPPVITALAISPGGELLAAAGDDHAIRLLSGNDFSEQRIIGQHSDWVRSLDFSPDGSTLLSAGNDGRIQVWQRENHWENPRDIGGGPALACVRFNDTGKRIAAVGFDPQIFLMQAKSIPAANLTCKCRDLRTALFTEVDDILAVGGRSGEMHFIDPDTGATLAEISLHVGRLRDSTLVRGANMIVSVGEDGRCAIVDTVQMKMLREVTIPGCKLLSVAAIDSQHVAVGGSDNLIRVLNVNSGEVTKKLTGHQGTVAVLKANVEHLISGSYDTSIRFWRLSQIQQHETVAGIPGMESTDTTSTLATER</sequence>
<dbReference type="PROSITE" id="PS51257">
    <property type="entry name" value="PROKAR_LIPOPROTEIN"/>
    <property type="match status" value="1"/>
</dbReference>
<dbReference type="Pfam" id="PF00400">
    <property type="entry name" value="WD40"/>
    <property type="match status" value="3"/>
</dbReference>
<dbReference type="EMBL" id="CP036261">
    <property type="protein sequence ID" value="QDS89463.1"/>
    <property type="molecule type" value="Genomic_DNA"/>
</dbReference>
<accession>A0A517M3L5</accession>
<dbReference type="InterPro" id="IPR001680">
    <property type="entry name" value="WD40_rpt"/>
</dbReference>